<dbReference type="AlphaFoldDB" id="A0A061IZW6"/>
<keyword evidence="1" id="KW-1133">Transmembrane helix</keyword>
<dbReference type="EMBL" id="AUPL01005767">
    <property type="protein sequence ID" value="ESL06557.1"/>
    <property type="molecule type" value="Genomic_DNA"/>
</dbReference>
<gene>
    <name evidence="2" type="ORF">TRSC58_05767</name>
</gene>
<dbReference type="PANTHER" id="PTHR36587">
    <property type="entry name" value="EXPRESSION SITE-ASSOCIATED GENE 3 (ESAG3)-LIKE PROTEIN"/>
    <property type="match status" value="1"/>
</dbReference>
<keyword evidence="1" id="KW-0472">Membrane</keyword>
<reference evidence="2 3" key="1">
    <citation type="submission" date="2013-07" db="EMBL/GenBank/DDBJ databases">
        <authorList>
            <person name="Stoco P.H."/>
            <person name="Wagner G."/>
            <person name="Gerber A."/>
            <person name="Zaha A."/>
            <person name="Thompson C."/>
            <person name="Bartholomeu D.C."/>
            <person name="Luckemeyer D.D."/>
            <person name="Bahia D."/>
            <person name="Loreto E."/>
            <person name="Prestes E.B."/>
            <person name="Lima F.M."/>
            <person name="Rodrigues-Luiz G."/>
            <person name="Vallejo G.A."/>
            <person name="Filho J.F."/>
            <person name="Monteiro K.M."/>
            <person name="Tyler K.M."/>
            <person name="de Almeida L.G."/>
            <person name="Ortiz M.F."/>
            <person name="Siervo M.A."/>
            <person name="de Moraes M.H."/>
            <person name="Cunha O.L."/>
            <person name="Mendonca-Neto R."/>
            <person name="Silva R."/>
            <person name="Teixeira S.M."/>
            <person name="Murta S.M."/>
            <person name="Sincero T.C."/>
            <person name="Mendes T.A."/>
            <person name="Urmenyi T.P."/>
            <person name="Silva V.G."/>
            <person name="da Rocha W.D."/>
            <person name="Andersson B."/>
            <person name="Romanha A.J."/>
            <person name="Steindel M."/>
            <person name="de Vasconcelos A.T."/>
            <person name="Grisard E.C."/>
        </authorList>
    </citation>
    <scope>NUCLEOTIDE SEQUENCE [LARGE SCALE GENOMIC DNA]</scope>
    <source>
        <strain evidence="2 3">SC58</strain>
    </source>
</reference>
<evidence type="ECO:0000313" key="2">
    <source>
        <dbReference type="EMBL" id="ESL06557.1"/>
    </source>
</evidence>
<dbReference type="PANTHER" id="PTHR36587:SF2">
    <property type="entry name" value="EXPRESSION SITE-ASSOCIATED GENE 3 (ESAG3)-LIKE PROTEIN"/>
    <property type="match status" value="1"/>
</dbReference>
<keyword evidence="1" id="KW-0812">Transmembrane</keyword>
<dbReference type="CDD" id="cd22997">
    <property type="entry name" value="GT_LH"/>
    <property type="match status" value="1"/>
</dbReference>
<organism evidence="2 3">
    <name type="scientific">Trypanosoma rangeli SC58</name>
    <dbReference type="NCBI Taxonomy" id="429131"/>
    <lineage>
        <taxon>Eukaryota</taxon>
        <taxon>Discoba</taxon>
        <taxon>Euglenozoa</taxon>
        <taxon>Kinetoplastea</taxon>
        <taxon>Metakinetoplastina</taxon>
        <taxon>Trypanosomatida</taxon>
        <taxon>Trypanosomatidae</taxon>
        <taxon>Trypanosoma</taxon>
        <taxon>Herpetosoma</taxon>
    </lineage>
</organism>
<accession>A0A061IZW6</accession>
<protein>
    <recommendedName>
        <fullName evidence="4">Expression site-associated gene (ESAG-like) protein</fullName>
    </recommendedName>
</protein>
<evidence type="ECO:0000313" key="3">
    <source>
        <dbReference type="Proteomes" id="UP000031737"/>
    </source>
</evidence>
<dbReference type="OrthoDB" id="271034at2759"/>
<name>A0A061IZW6_TRYRA</name>
<sequence>MHFSPPPGLVRRTLRKHRRQLLLCAVVVAMALLTLILVSKGAALQRLLFSPTQSSAWARSATAAPRAVFIVAQTSYSPGWCRMMLSAILSNVSVVSIGLGGKYKHSVRPAWLLDYMDDAGLRDEDVVVMFDGGDTFFTGPLGVKRAVEGFLATTAPSADAFNATAVHQGEATAPLLFESDPACWAPQIDLVVPLGPEDHFSRCFWYYERVWKAANSSPGQRLVRPPPWEYRHLAAGGMVGRVWAFREASKAYANLLARSDKWWCDQSLWALLFVWSVTRDPIVDAGLRIRYGLLSLNYNNSFFLTPRAGPFGSPALLHLPGWTGMWRGALPKLLNCASWFEPLQRSGTFAEEVRALLRSTAVTVYSVNRRANATRFSEVCSLKEVLDPRWLSSPPEKAVAG</sequence>
<evidence type="ECO:0000256" key="1">
    <source>
        <dbReference type="SAM" id="Phobius"/>
    </source>
</evidence>
<dbReference type="VEuPathDB" id="TriTrypDB:TRSC58_05767"/>
<evidence type="ECO:0008006" key="4">
    <source>
        <dbReference type="Google" id="ProtNLM"/>
    </source>
</evidence>
<keyword evidence="3" id="KW-1185">Reference proteome</keyword>
<comment type="caution">
    <text evidence="2">The sequence shown here is derived from an EMBL/GenBank/DDBJ whole genome shotgun (WGS) entry which is preliminary data.</text>
</comment>
<proteinExistence type="predicted"/>
<dbReference type="Proteomes" id="UP000031737">
    <property type="component" value="Unassembled WGS sequence"/>
</dbReference>
<feature type="transmembrane region" description="Helical" evidence="1">
    <location>
        <begin position="21"/>
        <end position="39"/>
    </location>
</feature>